<evidence type="ECO:0000313" key="3">
    <source>
        <dbReference type="EMBL" id="MER2998923.1"/>
    </source>
</evidence>
<dbReference type="Proteomes" id="UP001476807">
    <property type="component" value="Unassembled WGS sequence"/>
</dbReference>
<dbReference type="EMBL" id="JBEOKT010000016">
    <property type="protein sequence ID" value="MER2998923.1"/>
    <property type="molecule type" value="Genomic_DNA"/>
</dbReference>
<keyword evidence="4" id="KW-1185">Reference proteome</keyword>
<dbReference type="RefSeq" id="WP_350413428.1">
    <property type="nucleotide sequence ID" value="NZ_JBEOKT010000016.1"/>
</dbReference>
<dbReference type="PROSITE" id="PS51257">
    <property type="entry name" value="PROKAR_LIPOPROTEIN"/>
    <property type="match status" value="1"/>
</dbReference>
<feature type="region of interest" description="Disordered" evidence="1">
    <location>
        <begin position="136"/>
        <end position="158"/>
    </location>
</feature>
<sequence length="158" mass="18098">MKRLFYILFYLVLLGCQQQEETAKPAGMVPEAKMVQILADVHVMESLIEATINYPDTAMMVYNREHKKILEKYGVEQAAFRKTYNYYGANLQEMDRLYEIILDTLSAREAKYVAKKSRGAAEGDTLLPEEEEAIEEMPGRLKNTLRRPADAKSGEQVL</sequence>
<reference evidence="3 4" key="1">
    <citation type="submission" date="2024-06" db="EMBL/GenBank/DDBJ databases">
        <title>Pontibacter populi HYL7-15.</title>
        <authorList>
            <person name="Kim M.K."/>
        </authorList>
    </citation>
    <scope>NUCLEOTIDE SEQUENCE [LARGE SCALE GENOMIC DNA]</scope>
    <source>
        <strain evidence="3 4">HYL7-15</strain>
    </source>
</reference>
<protein>
    <submittedName>
        <fullName evidence="3">DUF4296 domain-containing protein</fullName>
    </submittedName>
</protein>
<name>A0ABV1RX31_9BACT</name>
<accession>A0ABV1RX31</accession>
<evidence type="ECO:0000256" key="1">
    <source>
        <dbReference type="SAM" id="MobiDB-lite"/>
    </source>
</evidence>
<feature type="domain" description="DUF4296" evidence="2">
    <location>
        <begin position="25"/>
        <end position="109"/>
    </location>
</feature>
<evidence type="ECO:0000313" key="4">
    <source>
        <dbReference type="Proteomes" id="UP001476807"/>
    </source>
</evidence>
<organism evidence="3 4">
    <name type="scientific">Pontibacter populi</name>
    <dbReference type="NCBI Taxonomy" id="890055"/>
    <lineage>
        <taxon>Bacteria</taxon>
        <taxon>Pseudomonadati</taxon>
        <taxon>Bacteroidota</taxon>
        <taxon>Cytophagia</taxon>
        <taxon>Cytophagales</taxon>
        <taxon>Hymenobacteraceae</taxon>
        <taxon>Pontibacter</taxon>
    </lineage>
</organism>
<dbReference type="Pfam" id="PF14129">
    <property type="entry name" value="DUF4296"/>
    <property type="match status" value="1"/>
</dbReference>
<comment type="caution">
    <text evidence="3">The sequence shown here is derived from an EMBL/GenBank/DDBJ whole genome shotgun (WGS) entry which is preliminary data.</text>
</comment>
<evidence type="ECO:0000259" key="2">
    <source>
        <dbReference type="Pfam" id="PF14129"/>
    </source>
</evidence>
<gene>
    <name evidence="3" type="ORF">ABS362_15315</name>
</gene>
<feature type="compositionally biased region" description="Basic and acidic residues" evidence="1">
    <location>
        <begin position="147"/>
        <end position="158"/>
    </location>
</feature>
<proteinExistence type="predicted"/>
<dbReference type="InterPro" id="IPR025381">
    <property type="entry name" value="DUF4296"/>
</dbReference>